<dbReference type="PANTHER" id="PTHR43546:SF8">
    <property type="entry name" value="METALLO-BETA-LACTAMASE DOMAIN-CONTAINING PROTEIN"/>
    <property type="match status" value="1"/>
</dbReference>
<keyword evidence="2" id="KW-1185">Reference proteome</keyword>
<evidence type="ECO:0000313" key="2">
    <source>
        <dbReference type="Proteomes" id="UP001056855"/>
    </source>
</evidence>
<gene>
    <name evidence="1" type="ORF">NGM29_08090</name>
</gene>
<dbReference type="PANTHER" id="PTHR43546">
    <property type="entry name" value="UPF0173 METAL-DEPENDENT HYDROLASE MJ1163-RELATED"/>
    <property type="match status" value="1"/>
</dbReference>
<name>A0A9E7SXL6_9EURY</name>
<organism evidence="1 2">
    <name type="scientific">Natronosalvus rutilus</name>
    <dbReference type="NCBI Taxonomy" id="2953753"/>
    <lineage>
        <taxon>Archaea</taxon>
        <taxon>Methanobacteriati</taxon>
        <taxon>Methanobacteriota</taxon>
        <taxon>Stenosarchaea group</taxon>
        <taxon>Halobacteria</taxon>
        <taxon>Halobacteriales</taxon>
        <taxon>Natrialbaceae</taxon>
        <taxon>Natronosalvus</taxon>
    </lineage>
</organism>
<dbReference type="RefSeq" id="WP_254160005.1">
    <property type="nucleotide sequence ID" value="NZ_CP100355.1"/>
</dbReference>
<dbReference type="GeneID" id="73289998"/>
<proteinExistence type="predicted"/>
<dbReference type="AlphaFoldDB" id="A0A9E7SXL6"/>
<dbReference type="Pfam" id="PF13483">
    <property type="entry name" value="Lactamase_B_3"/>
    <property type="match status" value="1"/>
</dbReference>
<dbReference type="EMBL" id="CP100355">
    <property type="protein sequence ID" value="UTF55196.1"/>
    <property type="molecule type" value="Genomic_DNA"/>
</dbReference>
<dbReference type="InterPro" id="IPR050114">
    <property type="entry name" value="UPF0173_UPF0282_UlaG_hydrolase"/>
</dbReference>
<dbReference type="Proteomes" id="UP001056855">
    <property type="component" value="Chromosome"/>
</dbReference>
<dbReference type="Gene3D" id="3.60.15.10">
    <property type="entry name" value="Ribonuclease Z/Hydroxyacylglutathione hydrolase-like"/>
    <property type="match status" value="1"/>
</dbReference>
<dbReference type="SUPFAM" id="SSF56281">
    <property type="entry name" value="Metallo-hydrolase/oxidoreductase"/>
    <property type="match status" value="1"/>
</dbReference>
<evidence type="ECO:0000313" key="1">
    <source>
        <dbReference type="EMBL" id="UTF55196.1"/>
    </source>
</evidence>
<accession>A0A9E7SXL6</accession>
<sequence>MTVTFDSLRIDWLGYATVRLEGETGTVVYIDPGRYGVLDGLEPKDGDLILVSHDDHYDPDGIRRVAHDDAIVVIHEAVDADEIDRVDEQPEALPYEVERVREDESFVLGPLDLFTTPAYNEPNGPYTRNDGSPYHPEGEGCGFGVTIDGICAFWPGDSDILPIHERLDVDLLLPPIGGSYTMDRHDVAELAEAIRPDLVLPIHYDTFEALETDADAFVLDVARRGIPVVLDE</sequence>
<dbReference type="KEGG" id="sawl:NGM29_08090"/>
<protein>
    <submittedName>
        <fullName evidence="1">MBL fold metallo-hydrolase</fullName>
    </submittedName>
</protein>
<reference evidence="1" key="1">
    <citation type="submission" date="2022-06" db="EMBL/GenBank/DDBJ databases">
        <title>Diverse halophilic archaea isolated from saline environments.</title>
        <authorList>
            <person name="Cui H.-L."/>
        </authorList>
    </citation>
    <scope>NUCLEOTIDE SEQUENCE</scope>
    <source>
        <strain evidence="1">WLHS1</strain>
    </source>
</reference>
<dbReference type="InterPro" id="IPR036866">
    <property type="entry name" value="RibonucZ/Hydroxyglut_hydro"/>
</dbReference>